<reference evidence="1 2" key="1">
    <citation type="submission" date="2024-01" db="EMBL/GenBank/DDBJ databases">
        <title>Mariniflexile litorale sp. nov., isolated from the shallow sediments of the Sea of Japan.</title>
        <authorList>
            <person name="Romanenko L."/>
            <person name="Bystritskaya E."/>
            <person name="Isaeva M."/>
        </authorList>
    </citation>
    <scope>NUCLEOTIDE SEQUENCE [LARGE SCALE GENOMIC DNA]</scope>
    <source>
        <strain evidence="1 2">KCTC 32427</strain>
    </source>
</reference>
<keyword evidence="2" id="KW-1185">Reference proteome</keyword>
<evidence type="ECO:0008006" key="3">
    <source>
        <dbReference type="Google" id="ProtNLM"/>
    </source>
</evidence>
<evidence type="ECO:0000313" key="2">
    <source>
        <dbReference type="Proteomes" id="UP001416393"/>
    </source>
</evidence>
<sequence>MKQKIYIILLAITLTSCFGKKQEPRNNIYRPEFDISIDNRNIICSFYENNKASIYQIDITNNQKTKISPATDYSLIKPLYSPDNKKIACLSESLTDNLKSKISLIDIQSKTLMDLTNDSLLILEFVFAPSGQSIYFTAAEHYGNYSPVARKAPREIDIYTIDIHTKHIQKITDFDSYDLHGLSINNSGDSLLFRLTTKRNNGLFLMDINNKELLNISAANDLRAEKKLTAYEYYTPVLSKDNSKIAFTEPYELYIMDRKTRISKLIFRNETNLVNIGNAKFFNSYNYLIVSLPTNSKIQNSKGYNFGFYTLNPENNELKILDLKK</sequence>
<dbReference type="PROSITE" id="PS51257">
    <property type="entry name" value="PROKAR_LIPOPROTEIN"/>
    <property type="match status" value="1"/>
</dbReference>
<proteinExistence type="predicted"/>
<comment type="caution">
    <text evidence="1">The sequence shown here is derived from an EMBL/GenBank/DDBJ whole genome shotgun (WGS) entry which is preliminary data.</text>
</comment>
<organism evidence="1 2">
    <name type="scientific">Mariniflexile soesokkakense</name>
    <dbReference type="NCBI Taxonomy" id="1343160"/>
    <lineage>
        <taxon>Bacteria</taxon>
        <taxon>Pseudomonadati</taxon>
        <taxon>Bacteroidota</taxon>
        <taxon>Flavobacteriia</taxon>
        <taxon>Flavobacteriales</taxon>
        <taxon>Flavobacteriaceae</taxon>
        <taxon>Mariniflexile</taxon>
    </lineage>
</organism>
<dbReference type="InterPro" id="IPR011042">
    <property type="entry name" value="6-blade_b-propeller_TolB-like"/>
</dbReference>
<dbReference type="SUPFAM" id="SSF69304">
    <property type="entry name" value="Tricorn protease N-terminal domain"/>
    <property type="match status" value="1"/>
</dbReference>
<accession>A0ABV0AD76</accession>
<dbReference type="EMBL" id="JAZHYP010000003">
    <property type="protein sequence ID" value="MEN3323896.1"/>
    <property type="molecule type" value="Genomic_DNA"/>
</dbReference>
<evidence type="ECO:0000313" key="1">
    <source>
        <dbReference type="EMBL" id="MEN3323896.1"/>
    </source>
</evidence>
<gene>
    <name evidence="1" type="ORF">VP395_09165</name>
</gene>
<dbReference type="Proteomes" id="UP001416393">
    <property type="component" value="Unassembled WGS sequence"/>
</dbReference>
<dbReference type="PANTHER" id="PTHR36842">
    <property type="entry name" value="PROTEIN TOLB HOMOLOG"/>
    <property type="match status" value="1"/>
</dbReference>
<protein>
    <recommendedName>
        <fullName evidence="3">WD40 repeat protein</fullName>
    </recommendedName>
</protein>
<dbReference type="RefSeq" id="WP_346241687.1">
    <property type="nucleotide sequence ID" value="NZ_JAZHYP010000003.1"/>
</dbReference>
<name>A0ABV0AD76_9FLAO</name>
<dbReference type="Gene3D" id="2.120.10.30">
    <property type="entry name" value="TolB, C-terminal domain"/>
    <property type="match status" value="1"/>
</dbReference>